<dbReference type="GO" id="GO:0003677">
    <property type="term" value="F:DNA binding"/>
    <property type="evidence" value="ECO:0007669"/>
    <property type="project" value="InterPro"/>
</dbReference>
<dbReference type="Pfam" id="PF00929">
    <property type="entry name" value="RNase_T"/>
    <property type="match status" value="1"/>
</dbReference>
<dbReference type="Pfam" id="PF00072">
    <property type="entry name" value="Response_reg"/>
    <property type="match status" value="1"/>
</dbReference>
<dbReference type="PROSITE" id="PS50110">
    <property type="entry name" value="RESPONSE_REGULATORY"/>
    <property type="match status" value="1"/>
</dbReference>
<dbReference type="PANTHER" id="PTHR30231:SF41">
    <property type="entry name" value="DNA POLYMERASE III SUBUNIT EPSILON"/>
    <property type="match status" value="1"/>
</dbReference>
<feature type="domain" description="Response regulatory" evidence="3">
    <location>
        <begin position="3"/>
        <end position="119"/>
    </location>
</feature>
<dbReference type="InterPro" id="IPR006054">
    <property type="entry name" value="DnaQ"/>
</dbReference>
<dbReference type="Proteomes" id="UP001165080">
    <property type="component" value="Unassembled WGS sequence"/>
</dbReference>
<dbReference type="SMART" id="SM00479">
    <property type="entry name" value="EXOIII"/>
    <property type="match status" value="1"/>
</dbReference>
<dbReference type="SUPFAM" id="SSF53098">
    <property type="entry name" value="Ribonuclease H-like"/>
    <property type="match status" value="1"/>
</dbReference>
<dbReference type="EMBL" id="BRXU01000073">
    <property type="protein sequence ID" value="GLC62863.1"/>
    <property type="molecule type" value="Genomic_DNA"/>
</dbReference>
<dbReference type="Gene3D" id="3.30.450.20">
    <property type="entry name" value="PAS domain"/>
    <property type="match status" value="1"/>
</dbReference>
<evidence type="ECO:0000313" key="5">
    <source>
        <dbReference type="Proteomes" id="UP001165080"/>
    </source>
</evidence>
<keyword evidence="1" id="KW-0597">Phosphoprotein</keyword>
<dbReference type="InterPro" id="IPR036397">
    <property type="entry name" value="RNaseH_sf"/>
</dbReference>
<dbReference type="SUPFAM" id="SSF52172">
    <property type="entry name" value="CheY-like"/>
    <property type="match status" value="1"/>
</dbReference>
<evidence type="ECO:0000313" key="4">
    <source>
        <dbReference type="EMBL" id="GLC62863.1"/>
    </source>
</evidence>
<feature type="transmembrane region" description="Helical" evidence="2">
    <location>
        <begin position="127"/>
        <end position="149"/>
    </location>
</feature>
<proteinExistence type="predicted"/>
<dbReference type="GO" id="GO:0045004">
    <property type="term" value="P:DNA replication proofreading"/>
    <property type="evidence" value="ECO:0007669"/>
    <property type="project" value="TreeGrafter"/>
</dbReference>
<dbReference type="PANTHER" id="PTHR30231">
    <property type="entry name" value="DNA POLYMERASE III SUBUNIT EPSILON"/>
    <property type="match status" value="1"/>
</dbReference>
<dbReference type="FunFam" id="3.30.420.10:FF:000045">
    <property type="entry name" value="3'-5' exonuclease DinG"/>
    <property type="match status" value="1"/>
</dbReference>
<comment type="caution">
    <text evidence="4">The sequence shown here is derived from an EMBL/GenBank/DDBJ whole genome shotgun (WGS) entry which is preliminary data.</text>
</comment>
<organism evidence="4 5">
    <name type="scientific">Pleodorina starrii</name>
    <dbReference type="NCBI Taxonomy" id="330485"/>
    <lineage>
        <taxon>Eukaryota</taxon>
        <taxon>Viridiplantae</taxon>
        <taxon>Chlorophyta</taxon>
        <taxon>core chlorophytes</taxon>
        <taxon>Chlorophyceae</taxon>
        <taxon>CS clade</taxon>
        <taxon>Chlamydomonadales</taxon>
        <taxon>Volvocaceae</taxon>
        <taxon>Pleodorina</taxon>
    </lineage>
</organism>
<dbReference type="CDD" id="cd17574">
    <property type="entry name" value="REC_OmpR"/>
    <property type="match status" value="1"/>
</dbReference>
<protein>
    <recommendedName>
        <fullName evidence="3">Response regulatory domain-containing protein</fullName>
    </recommendedName>
</protein>
<dbReference type="InterPro" id="IPR001789">
    <property type="entry name" value="Sig_transdc_resp-reg_receiver"/>
</dbReference>
<evidence type="ECO:0000259" key="3">
    <source>
        <dbReference type="PROSITE" id="PS50110"/>
    </source>
</evidence>
<dbReference type="InterPro" id="IPR012337">
    <property type="entry name" value="RNaseH-like_sf"/>
</dbReference>
<dbReference type="GO" id="GO:0008408">
    <property type="term" value="F:3'-5' exonuclease activity"/>
    <property type="evidence" value="ECO:0007669"/>
    <property type="project" value="TreeGrafter"/>
</dbReference>
<dbReference type="GO" id="GO:0000160">
    <property type="term" value="P:phosphorelay signal transduction system"/>
    <property type="evidence" value="ECO:0007669"/>
    <property type="project" value="InterPro"/>
</dbReference>
<dbReference type="Gene3D" id="3.30.420.10">
    <property type="entry name" value="Ribonuclease H-like superfamily/Ribonuclease H"/>
    <property type="match status" value="1"/>
</dbReference>
<dbReference type="InterPro" id="IPR035965">
    <property type="entry name" value="PAS-like_dom_sf"/>
</dbReference>
<dbReference type="SUPFAM" id="SSF55785">
    <property type="entry name" value="PYP-like sensor domain (PAS domain)"/>
    <property type="match status" value="1"/>
</dbReference>
<dbReference type="SMART" id="SM00448">
    <property type="entry name" value="REC"/>
    <property type="match status" value="1"/>
</dbReference>
<keyword evidence="5" id="KW-1185">Reference proteome</keyword>
<dbReference type="CDD" id="cd06127">
    <property type="entry name" value="DEDDh"/>
    <property type="match status" value="1"/>
</dbReference>
<keyword evidence="2" id="KW-0472">Membrane</keyword>
<dbReference type="InterPro" id="IPR013520">
    <property type="entry name" value="Ribonucl_H"/>
</dbReference>
<name>A0A9W6FB07_9CHLO</name>
<evidence type="ECO:0000256" key="2">
    <source>
        <dbReference type="SAM" id="Phobius"/>
    </source>
</evidence>
<reference evidence="4 5" key="1">
    <citation type="journal article" date="2023" name="Commun. Biol.">
        <title>Reorganization of the ancestral sex-determining regions during the evolution of trioecy in Pleodorina starrii.</title>
        <authorList>
            <person name="Takahashi K."/>
            <person name="Suzuki S."/>
            <person name="Kawai-Toyooka H."/>
            <person name="Yamamoto K."/>
            <person name="Hamaji T."/>
            <person name="Ootsuki R."/>
            <person name="Yamaguchi H."/>
            <person name="Kawachi M."/>
            <person name="Higashiyama T."/>
            <person name="Nozaki H."/>
        </authorList>
    </citation>
    <scope>NUCLEOTIDE SEQUENCE [LARGE SCALE GENOMIC DNA]</scope>
    <source>
        <strain evidence="4 5">NIES-4479</strain>
    </source>
</reference>
<accession>A0A9W6FB07</accession>
<dbReference type="Gene3D" id="3.40.50.2300">
    <property type="match status" value="1"/>
</dbReference>
<evidence type="ECO:0000256" key="1">
    <source>
        <dbReference type="PROSITE-ProRule" id="PRU00169"/>
    </source>
</evidence>
<gene>
    <name evidence="4" type="primary">PLESTB004029</name>
    <name evidence="4" type="ORF">PLESTB_001952500</name>
</gene>
<dbReference type="InterPro" id="IPR011006">
    <property type="entry name" value="CheY-like_superfamily"/>
</dbReference>
<dbReference type="GO" id="GO:0005829">
    <property type="term" value="C:cytosol"/>
    <property type="evidence" value="ECO:0007669"/>
    <property type="project" value="TreeGrafter"/>
</dbReference>
<dbReference type="NCBIfam" id="TIGR00573">
    <property type="entry name" value="dnaq"/>
    <property type="match status" value="1"/>
</dbReference>
<feature type="modified residue" description="4-aspartylphosphate" evidence="1">
    <location>
        <position position="52"/>
    </location>
</feature>
<keyword evidence="2" id="KW-0812">Transmembrane</keyword>
<keyword evidence="2" id="KW-1133">Transmembrane helix</keyword>
<dbReference type="AlphaFoldDB" id="A0A9W6FB07"/>
<dbReference type="GO" id="GO:0003887">
    <property type="term" value="F:DNA-directed DNA polymerase activity"/>
    <property type="evidence" value="ECO:0007669"/>
    <property type="project" value="InterPro"/>
</dbReference>
<sequence length="727" mass="76644">MADILVVEDEDNIAIALDFLLSREGHSHRRMATGSGAVDEIRASHPDLVLLDVMLPDVSGYQIVQDVRADPALKDVRVLMMTARGSAVERRKGLALGADGFIAKPFELSELRAELARLLSGDAAGGLLQGALIAGGGAAAIIAGVWFLFDRNVARPIELLAGGLRTGQTPEIPEARYLADLGPAARDAAEARARTAEALSDAIAEHAADLQREKQTLESILADIGAGAVMTDAGGRVVFYNAAAARLLPGIALDRPLARHLAGGALESAAARLAAGAASTDLTCLTSAGQRLWGRMRAVEGSTLLMLRDRPAERPAPREALERLRRHAATLVPMLEALDGPIPPALAQAIRSEGQGLAASVRELTDRMTGDAPQGRAGLNELAAGLDLSPGQPPLALLADAAALNGLLRHLDRHLRAQSIAPRVSAEAEGAEARLSLVWTGPPVPIGRLEAWLSEPPDPMQPELTGHEILAAHVTGLWPEADGDEARLVLPLPLAPVRGDEAGLTYDFALSGRSAGSTRLSDLTCVVFDTETTGLDPATDRIVQIAGLRIARGRLTGERFETLVNPGRPIPAASTAIHGITDAMVAGAPDMTGALTAFHHFAEDAVLVAHNAPFDMGMLRRAALETGVYFDNRVLDTILLSAMVWGQSAPHTLDALTARLGIAIPPEERHTAMGDTRATAEAYLRLSAALKAKGLDRFEDVLSEVRRHRHLIEDANVPGPAHGNPPA</sequence>